<dbReference type="Proteomes" id="UP000250790">
    <property type="component" value="Unassembled WGS sequence"/>
</dbReference>
<dbReference type="PANTHER" id="PTHR37953">
    <property type="entry name" value="UPF0127 PROTEIN MJ1496"/>
    <property type="match status" value="1"/>
</dbReference>
<accession>A0A315EH88</accession>
<dbReference type="RefSeq" id="WP_108311180.1">
    <property type="nucleotide sequence ID" value="NZ_NESN01000001.1"/>
</dbReference>
<evidence type="ECO:0000313" key="3">
    <source>
        <dbReference type="Proteomes" id="UP000250790"/>
    </source>
</evidence>
<proteinExistence type="predicted"/>
<dbReference type="InterPro" id="IPR038695">
    <property type="entry name" value="Saro_0823-like_sf"/>
</dbReference>
<feature type="signal peptide" evidence="1">
    <location>
        <begin position="1"/>
        <end position="32"/>
    </location>
</feature>
<dbReference type="EMBL" id="NESN01000001">
    <property type="protein sequence ID" value="PUE55174.1"/>
    <property type="molecule type" value="Genomic_DNA"/>
</dbReference>
<feature type="chain" id="PRO_5016344537" description="DUF192 domain-containing protein" evidence="1">
    <location>
        <begin position="33"/>
        <end position="160"/>
    </location>
</feature>
<reference evidence="2 3" key="1">
    <citation type="submission" date="2017-04" db="EMBL/GenBank/DDBJ databases">
        <title>Unexpected and diverse lifestyles within the genus Limnohabitans.</title>
        <authorList>
            <person name="Kasalicky V."/>
            <person name="Mehrshad M."/>
            <person name="Andrei S.-A."/>
            <person name="Salcher M."/>
            <person name="Kratochvilova H."/>
            <person name="Simek K."/>
            <person name="Ghai R."/>
        </authorList>
    </citation>
    <scope>NUCLEOTIDE SEQUENCE [LARGE SCALE GENOMIC DNA]</scope>
    <source>
        <strain evidence="2 3">II-B4</strain>
    </source>
</reference>
<protein>
    <recommendedName>
        <fullName evidence="4">DUF192 domain-containing protein</fullName>
    </recommendedName>
</protein>
<organism evidence="2 3">
    <name type="scientific">Limnohabitans parvus II-B4</name>
    <dbReference type="NCBI Taxonomy" id="1293052"/>
    <lineage>
        <taxon>Bacteria</taxon>
        <taxon>Pseudomonadati</taxon>
        <taxon>Pseudomonadota</taxon>
        <taxon>Betaproteobacteria</taxon>
        <taxon>Burkholderiales</taxon>
        <taxon>Comamonadaceae</taxon>
        <taxon>Limnohabitans</taxon>
    </lineage>
</organism>
<dbReference type="OrthoDB" id="5526466at2"/>
<keyword evidence="1" id="KW-0732">Signal</keyword>
<evidence type="ECO:0000313" key="2">
    <source>
        <dbReference type="EMBL" id="PUE55174.1"/>
    </source>
</evidence>
<sequence>MTFSAFLVALCTHSLRRTGVLCLAALAFIASAQPSPQLQLPRTKLNAGMHVLDVQLAQTPEQRQTGLMWRKDMPQHEGMLFVFEQPATQCFWMRNTLIPLSAAFVADDGTIVNIADMKPQSDDSHCSEKPVRYVLEMNVGWFAKRQLKAGYKLGGPAFTR</sequence>
<gene>
    <name evidence="2" type="ORF">B9Z37_00845</name>
</gene>
<dbReference type="Pfam" id="PF02643">
    <property type="entry name" value="DUF192"/>
    <property type="match status" value="1"/>
</dbReference>
<dbReference type="InterPro" id="IPR003795">
    <property type="entry name" value="DUF192"/>
</dbReference>
<dbReference type="Gene3D" id="2.60.120.1140">
    <property type="entry name" value="Protein of unknown function DUF192"/>
    <property type="match status" value="1"/>
</dbReference>
<comment type="caution">
    <text evidence="2">The sequence shown here is derived from an EMBL/GenBank/DDBJ whole genome shotgun (WGS) entry which is preliminary data.</text>
</comment>
<name>A0A315EH88_9BURK</name>
<evidence type="ECO:0000256" key="1">
    <source>
        <dbReference type="SAM" id="SignalP"/>
    </source>
</evidence>
<evidence type="ECO:0008006" key="4">
    <source>
        <dbReference type="Google" id="ProtNLM"/>
    </source>
</evidence>
<keyword evidence="3" id="KW-1185">Reference proteome</keyword>
<dbReference type="AlphaFoldDB" id="A0A315EH88"/>
<dbReference type="PANTHER" id="PTHR37953:SF1">
    <property type="entry name" value="UPF0127 PROTEIN MJ1496"/>
    <property type="match status" value="1"/>
</dbReference>